<dbReference type="Gene3D" id="3.90.70.10">
    <property type="entry name" value="Cysteine proteinases"/>
    <property type="match status" value="1"/>
</dbReference>
<dbReference type="InterPro" id="IPR000668">
    <property type="entry name" value="Peptidase_C1A_C"/>
</dbReference>
<reference evidence="4" key="1">
    <citation type="journal article" date="2023" name="G3 (Bethesda)">
        <title>Whole genome assemblies of Zophobas morio and Tenebrio molitor.</title>
        <authorList>
            <person name="Kaur S."/>
            <person name="Stinson S.A."/>
            <person name="diCenzo G.C."/>
        </authorList>
    </citation>
    <scope>NUCLEOTIDE SEQUENCE</scope>
    <source>
        <strain evidence="4">QUZm001</strain>
    </source>
</reference>
<evidence type="ECO:0000256" key="1">
    <source>
        <dbReference type="ARBA" id="ARBA00008455"/>
    </source>
</evidence>
<accession>A0AA38MJ86</accession>
<evidence type="ECO:0000313" key="4">
    <source>
        <dbReference type="EMBL" id="KAJ3658088.1"/>
    </source>
</evidence>
<feature type="domain" description="Peptidase C1A papain C-terminal" evidence="3">
    <location>
        <begin position="51"/>
        <end position="301"/>
    </location>
</feature>
<gene>
    <name evidence="4" type="ORF">Zmor_009849</name>
</gene>
<feature type="signal peptide" evidence="2">
    <location>
        <begin position="1"/>
        <end position="19"/>
    </location>
</feature>
<feature type="chain" id="PRO_5041468123" description="Peptidase C1A papain C-terminal domain-containing protein" evidence="2">
    <location>
        <begin position="20"/>
        <end position="335"/>
    </location>
</feature>
<comment type="caution">
    <text evidence="4">The sequence shown here is derived from an EMBL/GenBank/DDBJ whole genome shotgun (WGS) entry which is preliminary data.</text>
</comment>
<dbReference type="GO" id="GO:0008234">
    <property type="term" value="F:cysteine-type peptidase activity"/>
    <property type="evidence" value="ECO:0007669"/>
    <property type="project" value="InterPro"/>
</dbReference>
<dbReference type="SUPFAM" id="SSF54001">
    <property type="entry name" value="Cysteine proteinases"/>
    <property type="match status" value="1"/>
</dbReference>
<comment type="similarity">
    <text evidence="1">Belongs to the peptidase C1 family.</text>
</comment>
<dbReference type="GO" id="GO:0006508">
    <property type="term" value="P:proteolysis"/>
    <property type="evidence" value="ECO:0007669"/>
    <property type="project" value="InterPro"/>
</dbReference>
<dbReference type="InterPro" id="IPR038765">
    <property type="entry name" value="Papain-like_cys_pep_sf"/>
</dbReference>
<dbReference type="InterPro" id="IPR013128">
    <property type="entry name" value="Peptidase_C1A"/>
</dbReference>
<keyword evidence="2" id="KW-0732">Signal</keyword>
<dbReference type="SMART" id="SM00645">
    <property type="entry name" value="Pept_C1"/>
    <property type="match status" value="1"/>
</dbReference>
<dbReference type="Pfam" id="PF00112">
    <property type="entry name" value="Peptidase_C1"/>
    <property type="match status" value="1"/>
</dbReference>
<dbReference type="PANTHER" id="PTHR12411">
    <property type="entry name" value="CYSTEINE PROTEASE FAMILY C1-RELATED"/>
    <property type="match status" value="1"/>
</dbReference>
<name>A0AA38MJ86_9CUCU</name>
<dbReference type="Proteomes" id="UP001168821">
    <property type="component" value="Unassembled WGS sequence"/>
</dbReference>
<dbReference type="AlphaFoldDB" id="A0AA38MJ86"/>
<protein>
    <recommendedName>
        <fullName evidence="3">Peptidase C1A papain C-terminal domain-containing protein</fullName>
    </recommendedName>
</protein>
<evidence type="ECO:0000259" key="3">
    <source>
        <dbReference type="SMART" id="SM00645"/>
    </source>
</evidence>
<proteinExistence type="inferred from homology"/>
<dbReference type="EMBL" id="JALNTZ010000003">
    <property type="protein sequence ID" value="KAJ3658088.1"/>
    <property type="molecule type" value="Genomic_DNA"/>
</dbReference>
<evidence type="ECO:0000313" key="5">
    <source>
        <dbReference type="Proteomes" id="UP001168821"/>
    </source>
</evidence>
<keyword evidence="5" id="KW-1185">Reference proteome</keyword>
<evidence type="ECO:0000256" key="2">
    <source>
        <dbReference type="SAM" id="SignalP"/>
    </source>
</evidence>
<organism evidence="4 5">
    <name type="scientific">Zophobas morio</name>
    <dbReference type="NCBI Taxonomy" id="2755281"/>
    <lineage>
        <taxon>Eukaryota</taxon>
        <taxon>Metazoa</taxon>
        <taxon>Ecdysozoa</taxon>
        <taxon>Arthropoda</taxon>
        <taxon>Hexapoda</taxon>
        <taxon>Insecta</taxon>
        <taxon>Pterygota</taxon>
        <taxon>Neoptera</taxon>
        <taxon>Endopterygota</taxon>
        <taxon>Coleoptera</taxon>
        <taxon>Polyphaga</taxon>
        <taxon>Cucujiformia</taxon>
        <taxon>Tenebrionidae</taxon>
        <taxon>Zophobas</taxon>
    </lineage>
</organism>
<sequence>MLMILVSGILAALFLNVRSFNTAGGVICLKEHQLNELANATPISFSDFRNIPEYFDGGREWKHCPSIARVARNLEPCDASWAYVLAETLTDRWCIMTKDEKKKFQFSGNDLFECCPDCFIGRYCNSGAHLVKALRYLQKTGVTTGAENRTGCKPIMPALSKKDVLAKEFCHRFCRICYKRASYKNDKKFMTSLKYLFNFVGSSADNLKKEIMTNGPVITCMKVSEKLLRYVNGVYVPAENETIIGNLEHCVKIMGWGVELNDVPFWWVVNSWGLLWGEDGKFKFPQNSTKLGFGGVAIAPMPKPDMDWPDGDGVLSSECNNLLSIPQFKKALAQT</sequence>